<dbReference type="OrthoDB" id="25987at2759"/>
<proteinExistence type="predicted"/>
<name>A0A4S2LYQ5_OPIFE</name>
<dbReference type="EMBL" id="SJOL01006261">
    <property type="protein sequence ID" value="TGZ69012.1"/>
    <property type="molecule type" value="Genomic_DNA"/>
</dbReference>
<reference evidence="1 2" key="1">
    <citation type="journal article" date="2019" name="BMC Genomics">
        <title>New insights from Opisthorchis felineus genome: update on genomics of the epidemiologically important liver flukes.</title>
        <authorList>
            <person name="Ershov N.I."/>
            <person name="Mordvinov V.A."/>
            <person name="Prokhortchouk E.B."/>
            <person name="Pakharukova M.Y."/>
            <person name="Gunbin K.V."/>
            <person name="Ustyantsev K."/>
            <person name="Genaev M.A."/>
            <person name="Blinov A.G."/>
            <person name="Mazur A."/>
            <person name="Boulygina E."/>
            <person name="Tsygankova S."/>
            <person name="Khrameeva E."/>
            <person name="Chekanov N."/>
            <person name="Fan G."/>
            <person name="Xiao A."/>
            <person name="Zhang H."/>
            <person name="Xu X."/>
            <person name="Yang H."/>
            <person name="Solovyev V."/>
            <person name="Lee S.M."/>
            <person name="Liu X."/>
            <person name="Afonnikov D.A."/>
            <person name="Skryabin K.G."/>
        </authorList>
    </citation>
    <scope>NUCLEOTIDE SEQUENCE [LARGE SCALE GENOMIC DNA]</scope>
    <source>
        <strain evidence="1">AK-0245</strain>
        <tissue evidence="1">Whole organism</tissue>
    </source>
</reference>
<evidence type="ECO:0000313" key="1">
    <source>
        <dbReference type="EMBL" id="TGZ69012.1"/>
    </source>
</evidence>
<evidence type="ECO:0000313" key="2">
    <source>
        <dbReference type="Proteomes" id="UP000308267"/>
    </source>
</evidence>
<sequence>MPPSRLPPEQEKKLLTDVDTSRHPKEHRFFVIRDWLNQFDAKSTEPVELLIKAYSEQHRNLFIQQLGDCIPGFIYDLERHSQLVATKLQLPELSYNEHTVDENLSVCRKLDTETNPKSFEEKDILALLSGVMIPSLERVDFTAGWPARFQRAYQEGRILTSTFQPLYGPYVLFGPESGYVSEKASPQELVLPIRVIHYCLLLGFERQLGGCDKLIGLNPHVTEYLPRGDKMVSLAIPVSAITIDTSHEQTDRVLSSLLGLTFQTNFHDQDWIFGFAVTLAFCRAQWSLKRSLALV</sequence>
<comment type="caution">
    <text evidence="1">The sequence shown here is derived from an EMBL/GenBank/DDBJ whole genome shotgun (WGS) entry which is preliminary data.</text>
</comment>
<keyword evidence="2" id="KW-1185">Reference proteome</keyword>
<gene>
    <name evidence="1" type="ORF">CRM22_003968</name>
</gene>
<feature type="non-terminal residue" evidence="1">
    <location>
        <position position="295"/>
    </location>
</feature>
<organism evidence="1 2">
    <name type="scientific">Opisthorchis felineus</name>
    <dbReference type="NCBI Taxonomy" id="147828"/>
    <lineage>
        <taxon>Eukaryota</taxon>
        <taxon>Metazoa</taxon>
        <taxon>Spiralia</taxon>
        <taxon>Lophotrochozoa</taxon>
        <taxon>Platyhelminthes</taxon>
        <taxon>Trematoda</taxon>
        <taxon>Digenea</taxon>
        <taxon>Opisthorchiida</taxon>
        <taxon>Opisthorchiata</taxon>
        <taxon>Opisthorchiidae</taxon>
        <taxon>Opisthorchis</taxon>
    </lineage>
</organism>
<dbReference type="AlphaFoldDB" id="A0A4S2LYQ5"/>
<protein>
    <submittedName>
        <fullName evidence="1">Uncharacterized protein</fullName>
    </submittedName>
</protein>
<accession>A0A4S2LYQ5</accession>
<dbReference type="Proteomes" id="UP000308267">
    <property type="component" value="Unassembled WGS sequence"/>
</dbReference>